<dbReference type="InterPro" id="IPR039425">
    <property type="entry name" value="RNA_pol_sigma-70-like"/>
</dbReference>
<dbReference type="Pfam" id="PF04542">
    <property type="entry name" value="Sigma70_r2"/>
    <property type="match status" value="1"/>
</dbReference>
<evidence type="ECO:0000313" key="7">
    <source>
        <dbReference type="Proteomes" id="UP000214760"/>
    </source>
</evidence>
<keyword evidence="3" id="KW-0731">Sigma factor</keyword>
<dbReference type="GO" id="GO:0003677">
    <property type="term" value="F:DNA binding"/>
    <property type="evidence" value="ECO:0007669"/>
    <property type="project" value="InterPro"/>
</dbReference>
<dbReference type="SUPFAM" id="SSF88946">
    <property type="entry name" value="Sigma2 domain of RNA polymerase sigma factors"/>
    <property type="match status" value="1"/>
</dbReference>
<dbReference type="InterPro" id="IPR000792">
    <property type="entry name" value="Tscrpt_reg_LuxR_C"/>
</dbReference>
<gene>
    <name evidence="6" type="ORF">SAMN02910262_00365</name>
</gene>
<accession>A0A1I6IHW0</accession>
<dbReference type="InterPro" id="IPR036388">
    <property type="entry name" value="WH-like_DNA-bd_sf"/>
</dbReference>
<evidence type="ECO:0000256" key="4">
    <source>
        <dbReference type="ARBA" id="ARBA00023163"/>
    </source>
</evidence>
<dbReference type="GO" id="GO:0006352">
    <property type="term" value="P:DNA-templated transcription initiation"/>
    <property type="evidence" value="ECO:0007669"/>
    <property type="project" value="InterPro"/>
</dbReference>
<sequence>MDEMKMTASDRAERYMDRYGNSILRMAYSYLHNMADAEDILQETLIRVIDADPEFEGENHEKAYLLRTAANLAKNRIEYNKRRESDELNEELAAESREDLTFLWEAVKKLQTKSAEVLHLFYQEGYQTAEIAQILGRKESTVRSDLRRARERLKTVLKEEYDFGEI</sequence>
<dbReference type="InterPro" id="IPR013249">
    <property type="entry name" value="RNA_pol_sigma70_r4_t2"/>
</dbReference>
<dbReference type="InterPro" id="IPR013324">
    <property type="entry name" value="RNA_pol_sigma_r3/r4-like"/>
</dbReference>
<evidence type="ECO:0000256" key="3">
    <source>
        <dbReference type="ARBA" id="ARBA00023082"/>
    </source>
</evidence>
<dbReference type="InterPro" id="IPR013325">
    <property type="entry name" value="RNA_pol_sigma_r2"/>
</dbReference>
<keyword evidence="2" id="KW-0805">Transcription regulation</keyword>
<dbReference type="SUPFAM" id="SSF88659">
    <property type="entry name" value="Sigma3 and sigma4 domains of RNA polymerase sigma factors"/>
    <property type="match status" value="1"/>
</dbReference>
<dbReference type="EMBL" id="FOZC01000002">
    <property type="protein sequence ID" value="SFR66251.1"/>
    <property type="molecule type" value="Genomic_DNA"/>
</dbReference>
<name>A0A1I6IHW0_9FIRM</name>
<evidence type="ECO:0000256" key="1">
    <source>
        <dbReference type="ARBA" id="ARBA00010641"/>
    </source>
</evidence>
<dbReference type="AlphaFoldDB" id="A0A1I6IHW0"/>
<dbReference type="Proteomes" id="UP000214760">
    <property type="component" value="Unassembled WGS sequence"/>
</dbReference>
<protein>
    <submittedName>
        <fullName evidence="6">RNA polymerase sigma-70 factor, ECF subfamily</fullName>
    </submittedName>
</protein>
<dbReference type="InterPro" id="IPR007627">
    <property type="entry name" value="RNA_pol_sigma70_r2"/>
</dbReference>
<comment type="similarity">
    <text evidence="1">Belongs to the sigma-70 factor family. ECF subfamily.</text>
</comment>
<dbReference type="InterPro" id="IPR014284">
    <property type="entry name" value="RNA_pol_sigma-70_dom"/>
</dbReference>
<evidence type="ECO:0000313" key="6">
    <source>
        <dbReference type="EMBL" id="SFR66251.1"/>
    </source>
</evidence>
<dbReference type="PROSITE" id="PS00622">
    <property type="entry name" value="HTH_LUXR_1"/>
    <property type="match status" value="1"/>
</dbReference>
<dbReference type="RefSeq" id="WP_242841547.1">
    <property type="nucleotide sequence ID" value="NZ_FOZC01000002.1"/>
</dbReference>
<dbReference type="Gene3D" id="1.10.10.10">
    <property type="entry name" value="Winged helix-like DNA-binding domain superfamily/Winged helix DNA-binding domain"/>
    <property type="match status" value="1"/>
</dbReference>
<dbReference type="GO" id="GO:0016987">
    <property type="term" value="F:sigma factor activity"/>
    <property type="evidence" value="ECO:0007669"/>
    <property type="project" value="UniProtKB-KW"/>
</dbReference>
<reference evidence="6 7" key="1">
    <citation type="submission" date="2016-10" db="EMBL/GenBank/DDBJ databases">
        <authorList>
            <person name="de Groot N.N."/>
        </authorList>
    </citation>
    <scope>NUCLEOTIDE SEQUENCE [LARGE SCALE GENOMIC DNA]</scope>
    <source>
        <strain evidence="6 7">F</strain>
    </source>
</reference>
<dbReference type="Gene3D" id="1.10.1740.10">
    <property type="match status" value="1"/>
</dbReference>
<keyword evidence="4" id="KW-0804">Transcription</keyword>
<evidence type="ECO:0000256" key="2">
    <source>
        <dbReference type="ARBA" id="ARBA00023015"/>
    </source>
</evidence>
<evidence type="ECO:0000259" key="5">
    <source>
        <dbReference type="PROSITE" id="PS00622"/>
    </source>
</evidence>
<feature type="domain" description="HTH luxR-type" evidence="5">
    <location>
        <begin position="125"/>
        <end position="152"/>
    </location>
</feature>
<dbReference type="Pfam" id="PF08281">
    <property type="entry name" value="Sigma70_r4_2"/>
    <property type="match status" value="1"/>
</dbReference>
<dbReference type="PANTHER" id="PTHR43133:SF51">
    <property type="entry name" value="RNA POLYMERASE SIGMA FACTOR"/>
    <property type="match status" value="1"/>
</dbReference>
<dbReference type="NCBIfam" id="TIGR02937">
    <property type="entry name" value="sigma70-ECF"/>
    <property type="match status" value="1"/>
</dbReference>
<dbReference type="PANTHER" id="PTHR43133">
    <property type="entry name" value="RNA POLYMERASE ECF-TYPE SIGMA FACTO"/>
    <property type="match status" value="1"/>
</dbReference>
<organism evidence="6 7">
    <name type="scientific">[Clostridium] aminophilum</name>
    <dbReference type="NCBI Taxonomy" id="1526"/>
    <lineage>
        <taxon>Bacteria</taxon>
        <taxon>Bacillati</taxon>
        <taxon>Bacillota</taxon>
        <taxon>Clostridia</taxon>
        <taxon>Lachnospirales</taxon>
        <taxon>Lachnospiraceae</taxon>
    </lineage>
</organism>
<dbReference type="CDD" id="cd06171">
    <property type="entry name" value="Sigma70_r4"/>
    <property type="match status" value="1"/>
</dbReference>
<proteinExistence type="inferred from homology"/>